<dbReference type="KEGG" id="hgn:E6W36_08570"/>
<dbReference type="EMBL" id="CP039704">
    <property type="protein sequence ID" value="QCI79576.1"/>
    <property type="molecule type" value="Genomic_DNA"/>
</dbReference>
<feature type="domain" description="Ice-binding protein C-terminal" evidence="2">
    <location>
        <begin position="203"/>
        <end position="227"/>
    </location>
</feature>
<proteinExistence type="predicted"/>
<reference evidence="4" key="1">
    <citation type="submission" date="2019-04" db="EMBL/GenBank/DDBJ databases">
        <title>Complete genome sequence of Sphingomonas sp. W1-2-3.</title>
        <authorList>
            <person name="Im W.T."/>
        </authorList>
    </citation>
    <scope>NUCLEOTIDE SEQUENCE [LARGE SCALE GENOMIC DNA]</scope>
    <source>
        <strain evidence="4">W1-2-3</strain>
    </source>
</reference>
<evidence type="ECO:0000313" key="4">
    <source>
        <dbReference type="Proteomes" id="UP000298714"/>
    </source>
</evidence>
<dbReference type="InterPro" id="IPR013424">
    <property type="entry name" value="Ice-binding_C"/>
</dbReference>
<dbReference type="RefSeq" id="WP_222872381.1">
    <property type="nucleotide sequence ID" value="NZ_CP039704.1"/>
</dbReference>
<evidence type="ECO:0000313" key="3">
    <source>
        <dbReference type="EMBL" id="QCI79576.1"/>
    </source>
</evidence>
<name>A0A4D7CBG8_9SPHN</name>
<gene>
    <name evidence="3" type="ORF">E6W36_08570</name>
</gene>
<feature type="signal peptide" evidence="1">
    <location>
        <begin position="1"/>
        <end position="23"/>
    </location>
</feature>
<protein>
    <submittedName>
        <fullName evidence="3">PEP-CTERM sorting domain-containing protein</fullName>
    </submittedName>
</protein>
<keyword evidence="4" id="KW-1185">Reference proteome</keyword>
<sequence>MKFDLFKTVAIAAIALAAGSANAAVSGSLLFDQTPSSPLTGIASDDGAAFSQYEAADNFSVATTSQLTGLVFWGNRLSQQTLDNFTVRIYADDPSFPGAPSISPLFTANLGEITGVNTVVFDDAGVQVLRYEADALSGPILTAGEQYWISIVNTLGVQNDDFFWSFGPFGADGFNAGRSLLGAPVDFDVFADGDYAFQVYGTQVPEPGSIALLGAGLALAGFARRKRA</sequence>
<evidence type="ECO:0000259" key="2">
    <source>
        <dbReference type="Pfam" id="PF07589"/>
    </source>
</evidence>
<dbReference type="AlphaFoldDB" id="A0A4D7CBG8"/>
<dbReference type="NCBIfam" id="TIGR02595">
    <property type="entry name" value="PEP_CTERM"/>
    <property type="match status" value="1"/>
</dbReference>
<accession>A0A4D7CBG8</accession>
<dbReference type="Pfam" id="PF07589">
    <property type="entry name" value="PEP-CTERM"/>
    <property type="match status" value="1"/>
</dbReference>
<feature type="chain" id="PRO_5020254574" evidence="1">
    <location>
        <begin position="24"/>
        <end position="228"/>
    </location>
</feature>
<dbReference type="Proteomes" id="UP000298714">
    <property type="component" value="Chromosome"/>
</dbReference>
<organism evidence="3 4">
    <name type="scientific">Hankyongella ginsenosidimutans</name>
    <dbReference type="NCBI Taxonomy" id="1763828"/>
    <lineage>
        <taxon>Bacteria</taxon>
        <taxon>Pseudomonadati</taxon>
        <taxon>Pseudomonadota</taxon>
        <taxon>Alphaproteobacteria</taxon>
        <taxon>Sphingomonadales</taxon>
        <taxon>Sphingomonadaceae</taxon>
        <taxon>Hankyongella</taxon>
    </lineage>
</organism>
<keyword evidence="1" id="KW-0732">Signal</keyword>
<evidence type="ECO:0000256" key="1">
    <source>
        <dbReference type="SAM" id="SignalP"/>
    </source>
</evidence>